<comment type="caution">
    <text evidence="2">The sequence shown here is derived from an EMBL/GenBank/DDBJ whole genome shotgun (WGS) entry which is preliminary data.</text>
</comment>
<feature type="non-terminal residue" evidence="2">
    <location>
        <position position="179"/>
    </location>
</feature>
<feature type="non-terminal residue" evidence="2">
    <location>
        <position position="1"/>
    </location>
</feature>
<dbReference type="EMBL" id="CAIJEO010000002">
    <property type="protein sequence ID" value="CAD0086790.1"/>
    <property type="molecule type" value="Genomic_DNA"/>
</dbReference>
<sequence length="179" mass="17933">SCLNITIAMRLSSWTPFVVSLLTISTTASSILQVRKNGGGGGGGGGNTATRGGPASAKVTLYSQYTCVAPNAVSHQYGSAGTTVSFSVTEAQCTIPTTGLQSGEALTASLTASPKTGTAGCYIVGHSQQGCGIVLSNQMHGWPVGGINVGDSLGCGNPPSGTSHLAFEIICSSPRHKNS</sequence>
<dbReference type="OrthoDB" id="3515484at2759"/>
<accession>A0A9N8PA02</accession>
<organism evidence="2 3">
    <name type="scientific">Aureobasidium mustum</name>
    <dbReference type="NCBI Taxonomy" id="2773714"/>
    <lineage>
        <taxon>Eukaryota</taxon>
        <taxon>Fungi</taxon>
        <taxon>Dikarya</taxon>
        <taxon>Ascomycota</taxon>
        <taxon>Pezizomycotina</taxon>
        <taxon>Dothideomycetes</taxon>
        <taxon>Dothideomycetidae</taxon>
        <taxon>Dothideales</taxon>
        <taxon>Saccotheciaceae</taxon>
        <taxon>Aureobasidium</taxon>
    </lineage>
</organism>
<dbReference type="AlphaFoldDB" id="A0A9N8PA02"/>
<protein>
    <submittedName>
        <fullName evidence="2">Uncharacterized protein</fullName>
    </submittedName>
</protein>
<name>A0A9N8PA02_9PEZI</name>
<evidence type="ECO:0000256" key="1">
    <source>
        <dbReference type="SAM" id="SignalP"/>
    </source>
</evidence>
<reference evidence="2" key="1">
    <citation type="submission" date="2020-06" db="EMBL/GenBank/DDBJ databases">
        <authorList>
            <person name="Onetto C."/>
        </authorList>
    </citation>
    <scope>NUCLEOTIDE SEQUENCE</scope>
</reference>
<feature type="signal peptide" evidence="1">
    <location>
        <begin position="1"/>
        <end position="29"/>
    </location>
</feature>
<feature type="chain" id="PRO_5040159721" evidence="1">
    <location>
        <begin position="30"/>
        <end position="179"/>
    </location>
</feature>
<gene>
    <name evidence="2" type="ORF">AWRI4233_LOCUS1061</name>
</gene>
<evidence type="ECO:0000313" key="2">
    <source>
        <dbReference type="EMBL" id="CAD0086790.1"/>
    </source>
</evidence>
<keyword evidence="3" id="KW-1185">Reference proteome</keyword>
<evidence type="ECO:0000313" key="3">
    <source>
        <dbReference type="Proteomes" id="UP000714618"/>
    </source>
</evidence>
<keyword evidence="1" id="KW-0732">Signal</keyword>
<dbReference type="Proteomes" id="UP000714618">
    <property type="component" value="Unassembled WGS sequence"/>
</dbReference>
<proteinExistence type="predicted"/>